<evidence type="ECO:0000256" key="2">
    <source>
        <dbReference type="ARBA" id="ARBA00022692"/>
    </source>
</evidence>
<keyword evidence="5" id="KW-0813">Transport</keyword>
<dbReference type="GO" id="GO:0050136">
    <property type="term" value="F:NADH dehydrogenase (quinone) (non-electrogenic) activity"/>
    <property type="evidence" value="ECO:0007669"/>
    <property type="project" value="UniProtKB-UniRule"/>
</dbReference>
<keyword evidence="2 5" id="KW-0812">Transmembrane</keyword>
<feature type="transmembrane region" description="Helical" evidence="5">
    <location>
        <begin position="36"/>
        <end position="54"/>
    </location>
</feature>
<feature type="transmembrane region" description="Helical" evidence="5">
    <location>
        <begin position="310"/>
        <end position="335"/>
    </location>
</feature>
<keyword evidence="8" id="KW-0560">Oxidoreductase</keyword>
<feature type="transmembrane region" description="Helical" evidence="5">
    <location>
        <begin position="215"/>
        <end position="240"/>
    </location>
</feature>
<accession>A0A517YAB5</accession>
<evidence type="ECO:0000313" key="8">
    <source>
        <dbReference type="EMBL" id="QDU27102.1"/>
    </source>
</evidence>
<feature type="transmembrane region" description="Helical" evidence="5">
    <location>
        <begin position="476"/>
        <end position="496"/>
    </location>
</feature>
<organism evidence="8 9">
    <name type="scientific">Anatilimnocola aggregata</name>
    <dbReference type="NCBI Taxonomy" id="2528021"/>
    <lineage>
        <taxon>Bacteria</taxon>
        <taxon>Pseudomonadati</taxon>
        <taxon>Planctomycetota</taxon>
        <taxon>Planctomycetia</taxon>
        <taxon>Pirellulales</taxon>
        <taxon>Pirellulaceae</taxon>
        <taxon>Anatilimnocola</taxon>
    </lineage>
</organism>
<dbReference type="GO" id="GO:0012505">
    <property type="term" value="C:endomembrane system"/>
    <property type="evidence" value="ECO:0007669"/>
    <property type="project" value="UniProtKB-SubCell"/>
</dbReference>
<keyword evidence="5" id="KW-0520">NAD</keyword>
<keyword evidence="9" id="KW-1185">Reference proteome</keyword>
<dbReference type="GO" id="GO:0008137">
    <property type="term" value="F:NADH dehydrogenase (ubiquinone) activity"/>
    <property type="evidence" value="ECO:0007669"/>
    <property type="project" value="InterPro"/>
</dbReference>
<evidence type="ECO:0000256" key="4">
    <source>
        <dbReference type="ARBA" id="ARBA00023136"/>
    </source>
</evidence>
<sequence length="537" mass="55838">MFVEARTLGLLGPEILLTAIATLLFVGGAFVRQREAWSLVALVSYVVAGIWLFTTSDGSLSVTSGPVTSNGMSVCLRMLAIVLGITFTLVASQQTDKLLATEYLGSLMLIVVGLMIVAAANELVLLFLGFELISIPTYVLLFLGRRDRVTSEATMKYFFLSILSSALLLFGLAFLFGMAGTTTIQGTAAAPGIREVLQQLSATDSISPLKALLPLAPLALVFILAGLGFKLTAAPFHFYAPDVYQGTTNSNAGLLAVAPKIAGVVGLVRLVIIALPISADFAWQLALVLSVITMTLGNVCALWQRNVRRLMAYSSIAHGGYLLLGLAAATGSTALPQLNADGGTTAIIFYVVVYSLASMGTFTALAYLGSHRRDLQTVDELAGLGKSQPLAAAVIAVCMFSLAGLPPLAGFWGKFSLFTSALQIALGNSGNISFGFILLLVVGALNAAIAAAYYLRLVSVMFFQPAVGDDVPAAGGYGALAASVLCGALVVLAGVAPGPILRLAGQSEEQMLKVTVTNSAPVSSSTQVEALAIQVAK</sequence>
<comment type="function">
    <text evidence="5">NDH-1 shuttles electrons from NADH, via FMN and iron-sulfur (Fe-S) centers, to quinones in the respiratory chain. The immediate electron acceptor for the enzyme in this species is believed to be ubiquinone. Couples the redox reaction to proton translocation (for every two electrons transferred, four hydrogen ions are translocated across the cytoplasmic membrane), and thus conserves the redox energy in a proton gradient.</text>
</comment>
<evidence type="ECO:0000256" key="6">
    <source>
        <dbReference type="RuleBase" id="RU000320"/>
    </source>
</evidence>
<dbReference type="PANTHER" id="PTHR22773">
    <property type="entry name" value="NADH DEHYDROGENASE"/>
    <property type="match status" value="1"/>
</dbReference>
<dbReference type="KEGG" id="aagg:ETAA8_21860"/>
<dbReference type="EMBL" id="CP036274">
    <property type="protein sequence ID" value="QDU27102.1"/>
    <property type="molecule type" value="Genomic_DNA"/>
</dbReference>
<keyword evidence="5" id="KW-0874">Quinone</keyword>
<dbReference type="AlphaFoldDB" id="A0A517YAB5"/>
<evidence type="ECO:0000256" key="5">
    <source>
        <dbReference type="HAMAP-Rule" id="MF_00445"/>
    </source>
</evidence>
<keyword evidence="3 5" id="KW-1133">Transmembrane helix</keyword>
<keyword evidence="4 5" id="KW-0472">Membrane</keyword>
<evidence type="ECO:0000313" key="9">
    <source>
        <dbReference type="Proteomes" id="UP000315017"/>
    </source>
</evidence>
<comment type="similarity">
    <text evidence="5">Belongs to the complex I subunit 2 family.</text>
</comment>
<feature type="transmembrane region" description="Helical" evidence="5">
    <location>
        <begin position="252"/>
        <end position="275"/>
    </location>
</feature>
<comment type="catalytic activity">
    <reaction evidence="5">
        <text>a quinone + NADH + 5 H(+)(in) = a quinol + NAD(+) + 4 H(+)(out)</text>
        <dbReference type="Rhea" id="RHEA:57888"/>
        <dbReference type="ChEBI" id="CHEBI:15378"/>
        <dbReference type="ChEBI" id="CHEBI:24646"/>
        <dbReference type="ChEBI" id="CHEBI:57540"/>
        <dbReference type="ChEBI" id="CHEBI:57945"/>
        <dbReference type="ChEBI" id="CHEBI:132124"/>
    </reaction>
</comment>
<evidence type="ECO:0000256" key="1">
    <source>
        <dbReference type="ARBA" id="ARBA00004127"/>
    </source>
</evidence>
<dbReference type="Pfam" id="PF00361">
    <property type="entry name" value="Proton_antipo_M"/>
    <property type="match status" value="1"/>
</dbReference>
<dbReference type="RefSeq" id="WP_202921739.1">
    <property type="nucleotide sequence ID" value="NZ_CP036274.1"/>
</dbReference>
<feature type="transmembrane region" description="Helical" evidence="5">
    <location>
        <begin position="390"/>
        <end position="412"/>
    </location>
</feature>
<dbReference type="GO" id="GO:0005886">
    <property type="term" value="C:plasma membrane"/>
    <property type="evidence" value="ECO:0007669"/>
    <property type="project" value="UniProtKB-SubCell"/>
</dbReference>
<dbReference type="HAMAP" id="MF_00445">
    <property type="entry name" value="NDH1_NuoN_1"/>
    <property type="match status" value="1"/>
</dbReference>
<keyword evidence="5" id="KW-1003">Cell membrane</keyword>
<dbReference type="Proteomes" id="UP000315017">
    <property type="component" value="Chromosome"/>
</dbReference>
<feature type="transmembrane region" description="Helical" evidence="5">
    <location>
        <begin position="15"/>
        <end position="31"/>
    </location>
</feature>
<comment type="subunit">
    <text evidence="5">NDH-1 is composed of 14 different subunits. Subunits NuoA, H, J, K, L, M, N constitute the membrane sector of the complex.</text>
</comment>
<feature type="transmembrane region" description="Helical" evidence="5">
    <location>
        <begin position="281"/>
        <end position="303"/>
    </location>
</feature>
<proteinExistence type="inferred from homology"/>
<evidence type="ECO:0000256" key="3">
    <source>
        <dbReference type="ARBA" id="ARBA00022989"/>
    </source>
</evidence>
<feature type="transmembrane region" description="Helical" evidence="5">
    <location>
        <begin position="74"/>
        <end position="91"/>
    </location>
</feature>
<name>A0A517YAB5_9BACT</name>
<feature type="domain" description="NADH:quinone oxidoreductase/Mrp antiporter transmembrane" evidence="7">
    <location>
        <begin position="120"/>
        <end position="425"/>
    </location>
</feature>
<dbReference type="EC" id="7.1.1.-" evidence="5"/>
<feature type="transmembrane region" description="Helical" evidence="5">
    <location>
        <begin position="103"/>
        <end position="120"/>
    </location>
</feature>
<dbReference type="GO" id="GO:0042773">
    <property type="term" value="P:ATP synthesis coupled electron transport"/>
    <property type="evidence" value="ECO:0007669"/>
    <property type="project" value="InterPro"/>
</dbReference>
<gene>
    <name evidence="8" type="primary">nuoN_1</name>
    <name evidence="5" type="synonym">nuoN</name>
    <name evidence="8" type="ORF">ETAA8_21860</name>
</gene>
<reference evidence="8 9" key="1">
    <citation type="submission" date="2019-02" db="EMBL/GenBank/DDBJ databases">
        <title>Deep-cultivation of Planctomycetes and their phenomic and genomic characterization uncovers novel biology.</title>
        <authorList>
            <person name="Wiegand S."/>
            <person name="Jogler M."/>
            <person name="Boedeker C."/>
            <person name="Pinto D."/>
            <person name="Vollmers J."/>
            <person name="Rivas-Marin E."/>
            <person name="Kohn T."/>
            <person name="Peeters S.H."/>
            <person name="Heuer A."/>
            <person name="Rast P."/>
            <person name="Oberbeckmann S."/>
            <person name="Bunk B."/>
            <person name="Jeske O."/>
            <person name="Meyerdierks A."/>
            <person name="Storesund J.E."/>
            <person name="Kallscheuer N."/>
            <person name="Luecker S."/>
            <person name="Lage O.M."/>
            <person name="Pohl T."/>
            <person name="Merkel B.J."/>
            <person name="Hornburger P."/>
            <person name="Mueller R.-W."/>
            <person name="Bruemmer F."/>
            <person name="Labrenz M."/>
            <person name="Spormann A.M."/>
            <person name="Op den Camp H."/>
            <person name="Overmann J."/>
            <person name="Amann R."/>
            <person name="Jetten M.S.M."/>
            <person name="Mascher T."/>
            <person name="Medema M.H."/>
            <person name="Devos D.P."/>
            <person name="Kaster A.-K."/>
            <person name="Ovreas L."/>
            <person name="Rohde M."/>
            <person name="Galperin M.Y."/>
            <person name="Jogler C."/>
        </authorList>
    </citation>
    <scope>NUCLEOTIDE SEQUENCE [LARGE SCALE GENOMIC DNA]</scope>
    <source>
        <strain evidence="8 9">ETA_A8</strain>
    </source>
</reference>
<dbReference type="InterPro" id="IPR010096">
    <property type="entry name" value="NADH-Q_OxRdtase_suN/2"/>
</dbReference>
<keyword evidence="5" id="KW-0830">Ubiquinone</keyword>
<evidence type="ECO:0000259" key="7">
    <source>
        <dbReference type="Pfam" id="PF00361"/>
    </source>
</evidence>
<comment type="subcellular location">
    <subcellularLocation>
        <location evidence="5">Cell membrane</location>
        <topology evidence="5">Multi-pass membrane protein</topology>
    </subcellularLocation>
    <subcellularLocation>
        <location evidence="1">Endomembrane system</location>
        <topology evidence="1">Multi-pass membrane protein</topology>
    </subcellularLocation>
    <subcellularLocation>
        <location evidence="6">Membrane</location>
        <topology evidence="6">Multi-pass membrane protein</topology>
    </subcellularLocation>
</comment>
<dbReference type="GO" id="GO:0048038">
    <property type="term" value="F:quinone binding"/>
    <property type="evidence" value="ECO:0007669"/>
    <property type="project" value="UniProtKB-KW"/>
</dbReference>
<dbReference type="InterPro" id="IPR001750">
    <property type="entry name" value="ND/Mrp_TM"/>
</dbReference>
<feature type="transmembrane region" description="Helical" evidence="5">
    <location>
        <begin position="126"/>
        <end position="145"/>
    </location>
</feature>
<keyword evidence="5" id="KW-1278">Translocase</keyword>
<feature type="transmembrane region" description="Helical" evidence="5">
    <location>
        <begin position="157"/>
        <end position="179"/>
    </location>
</feature>
<protein>
    <recommendedName>
        <fullName evidence="5">NADH-quinone oxidoreductase subunit N</fullName>
        <ecNumber evidence="5">7.1.1.-</ecNumber>
    </recommendedName>
    <alternativeName>
        <fullName evidence="5">NADH dehydrogenase I subunit N</fullName>
    </alternativeName>
    <alternativeName>
        <fullName evidence="5">NDH-1 subunit N</fullName>
    </alternativeName>
</protein>
<feature type="transmembrane region" description="Helical" evidence="5">
    <location>
        <begin position="347"/>
        <end position="369"/>
    </location>
</feature>
<feature type="transmembrane region" description="Helical" evidence="5">
    <location>
        <begin position="432"/>
        <end position="455"/>
    </location>
</feature>